<protein>
    <submittedName>
        <fullName evidence="1">Unannotated protein</fullName>
    </submittedName>
</protein>
<sequence>MCSATAPSRVRVNAQPSTPEFKVTLTTTYSLLFIIQSPNTTGAGSSPATVATLMLDMVDALMT</sequence>
<reference evidence="1" key="1">
    <citation type="submission" date="2020-05" db="EMBL/GenBank/DDBJ databases">
        <authorList>
            <person name="Chiriac C."/>
            <person name="Salcher M."/>
            <person name="Ghai R."/>
            <person name="Kavagutti S V."/>
        </authorList>
    </citation>
    <scope>NUCLEOTIDE SEQUENCE</scope>
</reference>
<gene>
    <name evidence="1" type="ORF">UFOPK4303_01208</name>
</gene>
<dbReference type="AlphaFoldDB" id="A0A6J7TMD7"/>
<name>A0A6J7TMD7_9ZZZZ</name>
<organism evidence="1">
    <name type="scientific">freshwater metagenome</name>
    <dbReference type="NCBI Taxonomy" id="449393"/>
    <lineage>
        <taxon>unclassified sequences</taxon>
        <taxon>metagenomes</taxon>
        <taxon>ecological metagenomes</taxon>
    </lineage>
</organism>
<evidence type="ECO:0000313" key="1">
    <source>
        <dbReference type="EMBL" id="CAB5054300.1"/>
    </source>
</evidence>
<accession>A0A6J7TMD7</accession>
<dbReference type="EMBL" id="CAFBQI010000139">
    <property type="protein sequence ID" value="CAB5054300.1"/>
    <property type="molecule type" value="Genomic_DNA"/>
</dbReference>
<proteinExistence type="predicted"/>